<evidence type="ECO:0000259" key="1">
    <source>
        <dbReference type="Pfam" id="PF00535"/>
    </source>
</evidence>
<dbReference type="Pfam" id="PF00535">
    <property type="entry name" value="Glycos_transf_2"/>
    <property type="match status" value="1"/>
</dbReference>
<organism evidence="2 3">
    <name type="scientific">Nakamurella flavida</name>
    <dbReference type="NCBI Taxonomy" id="363630"/>
    <lineage>
        <taxon>Bacteria</taxon>
        <taxon>Bacillati</taxon>
        <taxon>Actinomycetota</taxon>
        <taxon>Actinomycetes</taxon>
        <taxon>Nakamurellales</taxon>
        <taxon>Nakamurellaceae</taxon>
        <taxon>Nakamurella</taxon>
    </lineage>
</organism>
<dbReference type="SUPFAM" id="SSF53448">
    <property type="entry name" value="Nucleotide-diphospho-sugar transferases"/>
    <property type="match status" value="1"/>
</dbReference>
<dbReference type="AlphaFoldDB" id="A0A938YFP7"/>
<evidence type="ECO:0000313" key="2">
    <source>
        <dbReference type="EMBL" id="MBM9476826.1"/>
    </source>
</evidence>
<dbReference type="PANTHER" id="PTHR43646">
    <property type="entry name" value="GLYCOSYLTRANSFERASE"/>
    <property type="match status" value="1"/>
</dbReference>
<proteinExistence type="predicted"/>
<protein>
    <submittedName>
        <fullName evidence="2">Glycosyltransferase</fullName>
    </submittedName>
</protein>
<dbReference type="EMBL" id="JAERWL010000008">
    <property type="protein sequence ID" value="MBM9476826.1"/>
    <property type="molecule type" value="Genomic_DNA"/>
</dbReference>
<dbReference type="Gene3D" id="3.90.550.10">
    <property type="entry name" value="Spore Coat Polysaccharide Biosynthesis Protein SpsA, Chain A"/>
    <property type="match status" value="1"/>
</dbReference>
<dbReference type="InterPro" id="IPR029044">
    <property type="entry name" value="Nucleotide-diphossugar_trans"/>
</dbReference>
<gene>
    <name evidence="2" type="ORF">JL107_10245</name>
</gene>
<keyword evidence="3" id="KW-1185">Reference proteome</keyword>
<reference evidence="2" key="1">
    <citation type="submission" date="2021-01" db="EMBL/GenBank/DDBJ databases">
        <title>KCTC 19127 draft genome.</title>
        <authorList>
            <person name="An D."/>
        </authorList>
    </citation>
    <scope>NUCLEOTIDE SEQUENCE</scope>
    <source>
        <strain evidence="2">KCTC 19127</strain>
    </source>
</reference>
<dbReference type="RefSeq" id="WP_205256922.1">
    <property type="nucleotide sequence ID" value="NZ_BAAAPV010000004.1"/>
</dbReference>
<comment type="caution">
    <text evidence="2">The sequence shown here is derived from an EMBL/GenBank/DDBJ whole genome shotgun (WGS) entry which is preliminary data.</text>
</comment>
<dbReference type="Proteomes" id="UP000663801">
    <property type="component" value="Unassembled WGS sequence"/>
</dbReference>
<dbReference type="InterPro" id="IPR001173">
    <property type="entry name" value="Glyco_trans_2-like"/>
</dbReference>
<sequence length="383" mass="41384">MSRNENVLRAAPDRARARRLSETVAVGALGFLGLKLTNLFVNVLTFPTLARPWERPDMSDVALLVPVRNEAHRIGATLTGLLDSGAGKILFLDDRSTDGTGDMLRRVLADLPPALARRVRVVDGVARPEGWTGKTWACQQLAMRSDARLLVFVDADVQLAPGALAALVDEMDRQDADVLSVFPRQLVRTWSERLIMPLIPDVVLCFLPFPLLRAPAPAAATAHGALLAFRRSAYDTVGGFAAVRTKIVEDVAIARLTRRKGLQLGLALGGELAGVRMYGSYREVIDGMGRGLVPTAAGSRVAVTVGWLWHLLVYTAAPALAPTSRRWRWVTALGIVERLVVEGKTGGRDWAAALGVAASPVAAAPVVGRSLRRRQTWKGRTYG</sequence>
<dbReference type="PANTHER" id="PTHR43646:SF3">
    <property type="entry name" value="SLR1566 PROTEIN"/>
    <property type="match status" value="1"/>
</dbReference>
<evidence type="ECO:0000313" key="3">
    <source>
        <dbReference type="Proteomes" id="UP000663801"/>
    </source>
</evidence>
<feature type="domain" description="Glycosyltransferase 2-like" evidence="1">
    <location>
        <begin position="64"/>
        <end position="234"/>
    </location>
</feature>
<name>A0A938YFP7_9ACTN</name>
<accession>A0A938YFP7</accession>